<sequence>MTAGLRVLSTLLCLSHALLLSGSAVASQSLSFLAEPTSVVQTRGGEVHLHCSAQPNSSSLSLSWRFRGRPLDPASLPGVHLTQSGETLSLSPLQDVHQGRYQCVAQSDTGAIISRHAHVAIADIAEYGAMRRRLLVVQEGDNVVIQCPLPRSSPLALPRFRVKGEWLENSTDDYIVVPSGNLQILSVSPRDGGVYKCGAYNPVTMENRVEGHGTKLTVKPADNRSPVRIVYPVVPTTVSAERSGSLVLECVVSGLPLRPAVWLKDGREVAAPTGSTGKHNNLVLVDLRRRDTGIYQCSVQTENGTELSVNYTVNILEEASVLRGLSHQSVSRGGSARFTCLAKGNPAPNVTWLFNSSPIAASTRLQISGSSLVITRLASKDEGWYQCLADNGIGSAQSAGRLTVKSEPQLSSTPDILTEAPPPSLHPIQSDEGDQLLPPEVEEEGLAEGEGQGDPVGLPTERSNDRQTPEAPIITSPPQTHKPNIYDLEWRAGRDWGHPINAYFVKYRKVDDETSVVGSWHTVRVPGSEKTLRLSELEPSSLYEVLMVSRSSEGEGQPAMLTFRTGKEKSPPVSKNPSKAPAVSVPAKAPEDKTTNTHFGVVIHERVPEAPDRPTISMATESSVYVTWIPRANGGSPITAFRVEYRRQGRSASWVVAADNISPLKLSVEVRSLEPGSTYRFRVIAINQNGDSPHSATSRPYQVSAASPGFSDRPVAGPHISSTDAVSDTQIMLRWTYTPSSNNNTPIQGFYIYYRPTDSDNDSDYKRDVVEGLKQWHLIGQLQPETSYDIKMRCFNDGGQSEYSNVMICETKARQPPGVPSQHPITPPGPYPPDTHTSSGNLLYLIVGCVLGVMVLILFAFIGMCLYRNRQQNAMLKYDGYLYQPAEMNGHVLEYATLPGAGQINGSVLRGYGHDGRTPGCHHMNHNVPNGHDPTLTQHSHDPTLTQHSHDPTMTQHSHDPTLTQHSHDPTMTQHSHDPTMTQHSHDPTMTQHSHDPTMTQHSHDPTLTQHNTVEYEHNHHNGGGVYTALPQTDSDCMSCQNFCNNNRCYTKTNGTYSGGTLPLMQRVSPSQNQDRGAVLGLEMVPLGQVSSHCRGRDGHLLVGDVNAQPGEHWNQGDPEDQGGKDSSLSQTSCCSREDHHQHLCPGGDATDDETEVMSEGVIVCWESLGLSDLDLKERPVWISTGSLNMALQRDLIQPNSQEV</sequence>
<organism evidence="1 2">
    <name type="scientific">Dallia pectoralis</name>
    <name type="common">Alaska blackfish</name>
    <dbReference type="NCBI Taxonomy" id="75939"/>
    <lineage>
        <taxon>Eukaryota</taxon>
        <taxon>Metazoa</taxon>
        <taxon>Chordata</taxon>
        <taxon>Craniata</taxon>
        <taxon>Vertebrata</taxon>
        <taxon>Euteleostomi</taxon>
        <taxon>Actinopterygii</taxon>
        <taxon>Neopterygii</taxon>
        <taxon>Teleostei</taxon>
        <taxon>Protacanthopterygii</taxon>
        <taxon>Esociformes</taxon>
        <taxon>Umbridae</taxon>
        <taxon>Dallia</taxon>
    </lineage>
</organism>
<accession>A0ACC2FFV3</accession>
<dbReference type="Proteomes" id="UP001157502">
    <property type="component" value="Chromosome 28"/>
</dbReference>
<proteinExistence type="predicted"/>
<reference evidence="1" key="1">
    <citation type="submission" date="2021-05" db="EMBL/GenBank/DDBJ databases">
        <authorList>
            <person name="Pan Q."/>
            <person name="Jouanno E."/>
            <person name="Zahm M."/>
            <person name="Klopp C."/>
            <person name="Cabau C."/>
            <person name="Louis A."/>
            <person name="Berthelot C."/>
            <person name="Parey E."/>
            <person name="Roest Crollius H."/>
            <person name="Montfort J."/>
            <person name="Robinson-Rechavi M."/>
            <person name="Bouchez O."/>
            <person name="Lampietro C."/>
            <person name="Lopez Roques C."/>
            <person name="Donnadieu C."/>
            <person name="Postlethwait J."/>
            <person name="Bobe J."/>
            <person name="Dillon D."/>
            <person name="Chandos A."/>
            <person name="von Hippel F."/>
            <person name="Guiguen Y."/>
        </authorList>
    </citation>
    <scope>NUCLEOTIDE SEQUENCE</scope>
    <source>
        <strain evidence="1">YG-Jan2019</strain>
    </source>
</reference>
<evidence type="ECO:0000313" key="2">
    <source>
        <dbReference type="Proteomes" id="UP001157502"/>
    </source>
</evidence>
<dbReference type="EMBL" id="CM055755">
    <property type="protein sequence ID" value="KAJ7990150.1"/>
    <property type="molecule type" value="Genomic_DNA"/>
</dbReference>
<comment type="caution">
    <text evidence="1">The sequence shown here is derived from an EMBL/GenBank/DDBJ whole genome shotgun (WGS) entry which is preliminary data.</text>
</comment>
<protein>
    <submittedName>
        <fullName evidence="1">Uncharacterized protein</fullName>
    </submittedName>
</protein>
<name>A0ACC2FFV3_DALPE</name>
<keyword evidence="2" id="KW-1185">Reference proteome</keyword>
<evidence type="ECO:0000313" key="1">
    <source>
        <dbReference type="EMBL" id="KAJ7990150.1"/>
    </source>
</evidence>
<gene>
    <name evidence="1" type="ORF">DPEC_G00297340</name>
</gene>